<name>A0ABP8NB94_9BACT</name>
<organism evidence="1 2">
    <name type="scientific">Nibrella saemangeumensis</name>
    <dbReference type="NCBI Taxonomy" id="1084526"/>
    <lineage>
        <taxon>Bacteria</taxon>
        <taxon>Pseudomonadati</taxon>
        <taxon>Bacteroidota</taxon>
        <taxon>Cytophagia</taxon>
        <taxon>Cytophagales</taxon>
        <taxon>Spirosomataceae</taxon>
        <taxon>Nibrella</taxon>
    </lineage>
</organism>
<proteinExistence type="predicted"/>
<evidence type="ECO:0000313" key="1">
    <source>
        <dbReference type="EMBL" id="GAA4464449.1"/>
    </source>
</evidence>
<dbReference type="EMBL" id="BAABHD010000077">
    <property type="protein sequence ID" value="GAA4464449.1"/>
    <property type="molecule type" value="Genomic_DNA"/>
</dbReference>
<comment type="caution">
    <text evidence="1">The sequence shown here is derived from an EMBL/GenBank/DDBJ whole genome shotgun (WGS) entry which is preliminary data.</text>
</comment>
<keyword evidence="2" id="KW-1185">Reference proteome</keyword>
<reference evidence="2" key="1">
    <citation type="journal article" date="2019" name="Int. J. Syst. Evol. Microbiol.">
        <title>The Global Catalogue of Microorganisms (GCM) 10K type strain sequencing project: providing services to taxonomists for standard genome sequencing and annotation.</title>
        <authorList>
            <consortium name="The Broad Institute Genomics Platform"/>
            <consortium name="The Broad Institute Genome Sequencing Center for Infectious Disease"/>
            <person name="Wu L."/>
            <person name="Ma J."/>
        </authorList>
    </citation>
    <scope>NUCLEOTIDE SEQUENCE [LARGE SCALE GENOMIC DNA]</scope>
    <source>
        <strain evidence="2">JCM 17927</strain>
    </source>
</reference>
<accession>A0ABP8NB94</accession>
<dbReference type="Proteomes" id="UP001501175">
    <property type="component" value="Unassembled WGS sequence"/>
</dbReference>
<gene>
    <name evidence="1" type="ORF">GCM10023189_43650</name>
</gene>
<sequence length="68" mass="7403">MNAPEGHGLSQMMLPSYQKLISVDSFGSDTKPLILAFAKPINLTDCGRKREGKNLLETSQGGQAHLLF</sequence>
<evidence type="ECO:0000313" key="2">
    <source>
        <dbReference type="Proteomes" id="UP001501175"/>
    </source>
</evidence>
<protein>
    <submittedName>
        <fullName evidence="1">Uncharacterized protein</fullName>
    </submittedName>
</protein>